<evidence type="ECO:0000313" key="2">
    <source>
        <dbReference type="Proteomes" id="UP000775877"/>
    </source>
</evidence>
<dbReference type="EMBL" id="JAGQLJ010000073">
    <property type="protein sequence ID" value="MCA9381305.1"/>
    <property type="molecule type" value="Genomic_DNA"/>
</dbReference>
<comment type="caution">
    <text evidence="1">The sequence shown here is derived from an EMBL/GenBank/DDBJ whole genome shotgun (WGS) entry which is preliminary data.</text>
</comment>
<protein>
    <submittedName>
        <fullName evidence="1">Uncharacterized protein</fullName>
    </submittedName>
</protein>
<accession>A0A955L1T4</accession>
<reference evidence="1" key="2">
    <citation type="journal article" date="2021" name="Microbiome">
        <title>Successional dynamics and alternative stable states in a saline activated sludge microbial community over 9 years.</title>
        <authorList>
            <person name="Wang Y."/>
            <person name="Ye J."/>
            <person name="Ju F."/>
            <person name="Liu L."/>
            <person name="Boyd J.A."/>
            <person name="Deng Y."/>
            <person name="Parks D.H."/>
            <person name="Jiang X."/>
            <person name="Yin X."/>
            <person name="Woodcroft B.J."/>
            <person name="Tyson G.W."/>
            <person name="Hugenholtz P."/>
            <person name="Polz M.F."/>
            <person name="Zhang T."/>
        </authorList>
    </citation>
    <scope>NUCLEOTIDE SEQUENCE</scope>
    <source>
        <strain evidence="1">HKST-UBA13</strain>
    </source>
</reference>
<dbReference type="AlphaFoldDB" id="A0A955L1T4"/>
<organism evidence="1 2">
    <name type="scientific">Candidatus Dojkabacteria bacterium</name>
    <dbReference type="NCBI Taxonomy" id="2099670"/>
    <lineage>
        <taxon>Bacteria</taxon>
        <taxon>Candidatus Dojkabacteria</taxon>
    </lineage>
</organism>
<sequence>VKKNNIWQFKSDWWHSYKITSTGYSLEVSKELEKKPEPVTKITSNYGATTVGNNYGYYRGHDAYYKVQKNFDKKVLDKKTKINLGWIANKEKAPKEVRGSLIKLSYAIDDTADNKSGFYYIVAYTIPNPESITPVQKDRVVIYPSTYGEFLYWKQRLDYGSKEALYKLRARLRVQKSSSGLFVEYCISAENVILNNSKLDEDQYSIPFDDDEEDENNVTKIYPGPDGKLLTEKDWYKAASTITFSGCCSNCDSWLEPKDAEEIYWDQHLAICPRCLEDPYIEDFLQMRTRKAKGA</sequence>
<feature type="non-terminal residue" evidence="1">
    <location>
        <position position="1"/>
    </location>
</feature>
<name>A0A955L1T4_9BACT</name>
<proteinExistence type="predicted"/>
<gene>
    <name evidence="1" type="ORF">KC678_03500</name>
</gene>
<dbReference type="Proteomes" id="UP000775877">
    <property type="component" value="Unassembled WGS sequence"/>
</dbReference>
<evidence type="ECO:0000313" key="1">
    <source>
        <dbReference type="EMBL" id="MCA9381305.1"/>
    </source>
</evidence>
<reference evidence="1" key="1">
    <citation type="submission" date="2020-04" db="EMBL/GenBank/DDBJ databases">
        <authorList>
            <person name="Zhang T."/>
        </authorList>
    </citation>
    <scope>NUCLEOTIDE SEQUENCE</scope>
    <source>
        <strain evidence="1">HKST-UBA13</strain>
    </source>
</reference>